<sequence>MNNVKDGSIILMHDIFSTSVDAAEILIPQLIEEGYQLVTVHELASLHQTELSTGVTYGEFNRIK</sequence>
<evidence type="ECO:0000313" key="2">
    <source>
        <dbReference type="EMBL" id="CUP77303.1"/>
    </source>
</evidence>
<feature type="domain" description="NodB homology" evidence="1">
    <location>
        <begin position="1"/>
        <end position="38"/>
    </location>
</feature>
<dbReference type="InterPro" id="IPR011330">
    <property type="entry name" value="Glyco_hydro/deAcase_b/a-brl"/>
</dbReference>
<dbReference type="InterPro" id="IPR002509">
    <property type="entry name" value="NODB_dom"/>
</dbReference>
<protein>
    <submittedName>
        <fullName evidence="2">Polysaccharide deacetylase family sporulation protein PdaB</fullName>
    </submittedName>
</protein>
<evidence type="ECO:0000313" key="3">
    <source>
        <dbReference type="Proteomes" id="UP000095762"/>
    </source>
</evidence>
<dbReference type="Gene3D" id="3.20.20.370">
    <property type="entry name" value="Glycoside hydrolase/deacetylase"/>
    <property type="match status" value="1"/>
</dbReference>
<organism evidence="2 3">
    <name type="scientific">Blautia obeum</name>
    <dbReference type="NCBI Taxonomy" id="40520"/>
    <lineage>
        <taxon>Bacteria</taxon>
        <taxon>Bacillati</taxon>
        <taxon>Bacillota</taxon>
        <taxon>Clostridia</taxon>
        <taxon>Lachnospirales</taxon>
        <taxon>Lachnospiraceae</taxon>
        <taxon>Blautia</taxon>
    </lineage>
</organism>
<evidence type="ECO:0000259" key="1">
    <source>
        <dbReference type="PROSITE" id="PS51677"/>
    </source>
</evidence>
<dbReference type="EMBL" id="CZBP01000004">
    <property type="protein sequence ID" value="CUP77303.1"/>
    <property type="molecule type" value="Genomic_DNA"/>
</dbReference>
<name>A0A174QVK4_9FIRM</name>
<dbReference type="AlphaFoldDB" id="A0A174QVK4"/>
<dbReference type="SUPFAM" id="SSF88713">
    <property type="entry name" value="Glycoside hydrolase/deacetylase"/>
    <property type="match status" value="1"/>
</dbReference>
<dbReference type="Proteomes" id="UP000095762">
    <property type="component" value="Unassembled WGS sequence"/>
</dbReference>
<accession>A0A174QVK4</accession>
<proteinExistence type="predicted"/>
<dbReference type="GO" id="GO:0016810">
    <property type="term" value="F:hydrolase activity, acting on carbon-nitrogen (but not peptide) bonds"/>
    <property type="evidence" value="ECO:0007669"/>
    <property type="project" value="InterPro"/>
</dbReference>
<dbReference type="PROSITE" id="PS51677">
    <property type="entry name" value="NODB"/>
    <property type="match status" value="1"/>
</dbReference>
<gene>
    <name evidence="2" type="ORF">ERS852569_00710</name>
</gene>
<reference evidence="2 3" key="1">
    <citation type="submission" date="2015-09" db="EMBL/GenBank/DDBJ databases">
        <authorList>
            <consortium name="Pathogen Informatics"/>
        </authorList>
    </citation>
    <scope>NUCLEOTIDE SEQUENCE [LARGE SCALE GENOMIC DNA]</scope>
    <source>
        <strain evidence="2 3">2789STDY5834957</strain>
    </source>
</reference>
<dbReference type="GO" id="GO:0005975">
    <property type="term" value="P:carbohydrate metabolic process"/>
    <property type="evidence" value="ECO:0007669"/>
    <property type="project" value="InterPro"/>
</dbReference>